<dbReference type="SMART" id="SM00320">
    <property type="entry name" value="WD40"/>
    <property type="match status" value="7"/>
</dbReference>
<comment type="similarity">
    <text evidence="3">Belongs to the WD repeat PRL1/PRL2 family.</text>
</comment>
<accession>A0A058Z7X2</accession>
<dbReference type="InterPro" id="IPR001680">
    <property type="entry name" value="WD40_rpt"/>
</dbReference>
<keyword evidence="7" id="KW-1185">Reference proteome</keyword>
<keyword evidence="1 4" id="KW-0853">WD repeat</keyword>
<evidence type="ECO:0000313" key="6">
    <source>
        <dbReference type="EMBL" id="KCV69622.1"/>
    </source>
</evidence>
<evidence type="ECO:0000256" key="2">
    <source>
        <dbReference type="ARBA" id="ARBA00022737"/>
    </source>
</evidence>
<dbReference type="InterPro" id="IPR019775">
    <property type="entry name" value="WD40_repeat_CS"/>
</dbReference>
<feature type="repeat" description="WD" evidence="4">
    <location>
        <begin position="222"/>
        <end position="263"/>
    </location>
</feature>
<dbReference type="PANTHER" id="PTHR19923:SF0">
    <property type="entry name" value="PLEIOTROPIC REGULATOR 1"/>
    <property type="match status" value="1"/>
</dbReference>
<organism evidence="6">
    <name type="scientific">Fonticula alba</name>
    <name type="common">Slime mold</name>
    <dbReference type="NCBI Taxonomy" id="691883"/>
    <lineage>
        <taxon>Eukaryota</taxon>
        <taxon>Rotosphaerida</taxon>
        <taxon>Fonticulaceae</taxon>
        <taxon>Fonticula</taxon>
    </lineage>
</organism>
<dbReference type="InterPro" id="IPR036322">
    <property type="entry name" value="WD40_repeat_dom_sf"/>
</dbReference>
<reference evidence="6" key="1">
    <citation type="submission" date="2013-04" db="EMBL/GenBank/DDBJ databases">
        <title>The Genome Sequence of Fonticula alba ATCC 38817.</title>
        <authorList>
            <consortium name="The Broad Institute Genomics Platform"/>
            <person name="Russ C."/>
            <person name="Cuomo C."/>
            <person name="Burger G."/>
            <person name="Gray M.W."/>
            <person name="Holland P.W.H."/>
            <person name="King N."/>
            <person name="Lang F.B.F."/>
            <person name="Roger A.J."/>
            <person name="Ruiz-Trillo I."/>
            <person name="Brown M."/>
            <person name="Walker B."/>
            <person name="Young S."/>
            <person name="Zeng Q."/>
            <person name="Gargeya S."/>
            <person name="Fitzgerald M."/>
            <person name="Haas B."/>
            <person name="Abouelleil A."/>
            <person name="Allen A.W."/>
            <person name="Alvarado L."/>
            <person name="Arachchi H.M."/>
            <person name="Berlin A.M."/>
            <person name="Chapman S.B."/>
            <person name="Gainer-Dewar J."/>
            <person name="Goldberg J."/>
            <person name="Griggs A."/>
            <person name="Gujja S."/>
            <person name="Hansen M."/>
            <person name="Howarth C."/>
            <person name="Imamovic A."/>
            <person name="Ireland A."/>
            <person name="Larimer J."/>
            <person name="McCowan C."/>
            <person name="Murphy C."/>
            <person name="Pearson M."/>
            <person name="Poon T.W."/>
            <person name="Priest M."/>
            <person name="Roberts A."/>
            <person name="Saif S."/>
            <person name="Shea T."/>
            <person name="Sisk P."/>
            <person name="Sykes S."/>
            <person name="Wortman J."/>
            <person name="Nusbaum C."/>
            <person name="Birren B."/>
        </authorList>
    </citation>
    <scope>NUCLEOTIDE SEQUENCE [LARGE SCALE GENOMIC DNA]</scope>
    <source>
        <strain evidence="6">ATCC 38817</strain>
    </source>
</reference>
<dbReference type="SUPFAM" id="SSF50978">
    <property type="entry name" value="WD40 repeat-like"/>
    <property type="match status" value="1"/>
</dbReference>
<protein>
    <submittedName>
        <fullName evidence="6">Uncharacterized protein</fullName>
    </submittedName>
</protein>
<gene>
    <name evidence="6" type="ORF">H696_04041</name>
</gene>
<dbReference type="OMA" id="FAMCFDQ"/>
<feature type="compositionally biased region" description="Low complexity" evidence="5">
    <location>
        <begin position="137"/>
        <end position="146"/>
    </location>
</feature>
<dbReference type="GO" id="GO:0071011">
    <property type="term" value="C:precatalytic spliceosome"/>
    <property type="evidence" value="ECO:0007669"/>
    <property type="project" value="TreeGrafter"/>
</dbReference>
<feature type="repeat" description="WD" evidence="4">
    <location>
        <begin position="306"/>
        <end position="347"/>
    </location>
</feature>
<dbReference type="GeneID" id="20528766"/>
<dbReference type="PROSITE" id="PS00678">
    <property type="entry name" value="WD_REPEATS_1"/>
    <property type="match status" value="2"/>
</dbReference>
<dbReference type="FunFam" id="2.130.10.10:FF:000012">
    <property type="entry name" value="Putative pleiotropic regulator 1"/>
    <property type="match status" value="1"/>
</dbReference>
<dbReference type="AlphaFoldDB" id="A0A058Z7X2"/>
<dbReference type="GO" id="GO:0000398">
    <property type="term" value="P:mRNA splicing, via spliceosome"/>
    <property type="evidence" value="ECO:0007669"/>
    <property type="project" value="InterPro"/>
</dbReference>
<dbReference type="STRING" id="691883.A0A058Z7X2"/>
<dbReference type="EMBL" id="KB932206">
    <property type="protein sequence ID" value="KCV69622.1"/>
    <property type="molecule type" value="Genomic_DNA"/>
</dbReference>
<feature type="compositionally biased region" description="Polar residues" evidence="5">
    <location>
        <begin position="114"/>
        <end position="123"/>
    </location>
</feature>
<dbReference type="PANTHER" id="PTHR19923">
    <property type="entry name" value="WD40 REPEAT PROTEINPRL1/PRL2-RELATED"/>
    <property type="match status" value="1"/>
</dbReference>
<evidence type="ECO:0000313" key="7">
    <source>
        <dbReference type="Proteomes" id="UP000030693"/>
    </source>
</evidence>
<dbReference type="OrthoDB" id="10256122at2759"/>
<dbReference type="PROSITE" id="PS50294">
    <property type="entry name" value="WD_REPEATS_REGION"/>
    <property type="match status" value="4"/>
</dbReference>
<evidence type="ECO:0000256" key="3">
    <source>
        <dbReference type="ARBA" id="ARBA00025726"/>
    </source>
</evidence>
<evidence type="ECO:0000256" key="1">
    <source>
        <dbReference type="ARBA" id="ARBA00022574"/>
    </source>
</evidence>
<feature type="repeat" description="WD" evidence="4">
    <location>
        <begin position="180"/>
        <end position="221"/>
    </location>
</feature>
<dbReference type="InterPro" id="IPR020472">
    <property type="entry name" value="WD40_PAC1"/>
</dbReference>
<dbReference type="GO" id="GO:0000974">
    <property type="term" value="C:Prp19 complex"/>
    <property type="evidence" value="ECO:0007669"/>
    <property type="project" value="TreeGrafter"/>
</dbReference>
<feature type="repeat" description="WD" evidence="4">
    <location>
        <begin position="264"/>
        <end position="305"/>
    </location>
</feature>
<feature type="compositionally biased region" description="Basic and acidic residues" evidence="5">
    <location>
        <begin position="63"/>
        <end position="84"/>
    </location>
</feature>
<dbReference type="GO" id="GO:0071013">
    <property type="term" value="C:catalytic step 2 spliceosome"/>
    <property type="evidence" value="ECO:0007669"/>
    <property type="project" value="TreeGrafter"/>
</dbReference>
<dbReference type="Pfam" id="PF00400">
    <property type="entry name" value="WD40"/>
    <property type="match status" value="6"/>
</dbReference>
<dbReference type="Proteomes" id="UP000030693">
    <property type="component" value="Unassembled WGS sequence"/>
</dbReference>
<feature type="region of interest" description="Disordered" evidence="5">
    <location>
        <begin position="106"/>
        <end position="167"/>
    </location>
</feature>
<dbReference type="PROSITE" id="PS50082">
    <property type="entry name" value="WD_REPEATS_2"/>
    <property type="match status" value="4"/>
</dbReference>
<feature type="region of interest" description="Disordered" evidence="5">
    <location>
        <begin position="63"/>
        <end position="92"/>
    </location>
</feature>
<feature type="compositionally biased region" description="Polar residues" evidence="5">
    <location>
        <begin position="152"/>
        <end position="163"/>
    </location>
</feature>
<dbReference type="eggNOG" id="KOG0285">
    <property type="taxonomic scope" value="Eukaryota"/>
</dbReference>
<dbReference type="CDD" id="cd00200">
    <property type="entry name" value="WD40"/>
    <property type="match status" value="1"/>
</dbReference>
<name>A0A058Z7X2_FONAL</name>
<evidence type="ECO:0000256" key="4">
    <source>
        <dbReference type="PROSITE-ProRule" id="PRU00221"/>
    </source>
</evidence>
<dbReference type="RefSeq" id="XP_009496187.1">
    <property type="nucleotide sequence ID" value="XM_009497912.1"/>
</dbReference>
<dbReference type="InterPro" id="IPR045241">
    <property type="entry name" value="Prp46/PLRG1-like"/>
</dbReference>
<keyword evidence="2" id="KW-0677">Repeat</keyword>
<dbReference type="Gene3D" id="2.130.10.10">
    <property type="entry name" value="YVTN repeat-like/Quinoprotein amine dehydrogenase"/>
    <property type="match status" value="1"/>
</dbReference>
<proteinExistence type="inferred from homology"/>
<sequence length="494" mass="53698">MASPVPTPPSPAAPSPAVVSFLKPRTKRALDMFIGSPDDLFEDSSSQRLRMTSKILDEYEVVRRLPESIKRPTRRDRSEAKKNAAEAGTAEASGLAAAIDASVAGATGRAEQSGRPSGSQSLVLRSGGPGSGGDRQLAALGPGARAPAPPSESGSLVLQTHTHSVPRPTWHAPWKLMRVISGHSGWVRSISVDPTNQWFATGSRDQTIKIWDLASGTLKTTFTAHSMGVRAVAASQRHPYLFSAGEDKQVLCWDLEINKVIRKYHGHLNGVYCMAVHPSLDVLITGSRDASVRVWDIRAKQCVHTLTGHMETVASVAAQSVNPQIVSGSMDSTVRLWDLAAGKCLKTLTNHKKSVRSVLLHPSEYTFASGSSDHIKQWQFPNGTFLQNLPLTDHPIVNTMSINQDNVLFAGADNGMMHFYDWKSGYNFQTARTVPQPGSLASECGILSSTFDHTGTRLITCEVDKSIKVWCEDAEATPESHPIAFKAMLKRKRY</sequence>
<evidence type="ECO:0000256" key="5">
    <source>
        <dbReference type="SAM" id="MobiDB-lite"/>
    </source>
</evidence>
<dbReference type="InterPro" id="IPR015943">
    <property type="entry name" value="WD40/YVTN_repeat-like_dom_sf"/>
</dbReference>
<dbReference type="PRINTS" id="PR00320">
    <property type="entry name" value="GPROTEINBRPT"/>
</dbReference>